<organism evidence="2 3">
    <name type="scientific">Bursaphelenchus okinawaensis</name>
    <dbReference type="NCBI Taxonomy" id="465554"/>
    <lineage>
        <taxon>Eukaryota</taxon>
        <taxon>Metazoa</taxon>
        <taxon>Ecdysozoa</taxon>
        <taxon>Nematoda</taxon>
        <taxon>Chromadorea</taxon>
        <taxon>Rhabditida</taxon>
        <taxon>Tylenchina</taxon>
        <taxon>Tylenchomorpha</taxon>
        <taxon>Aphelenchoidea</taxon>
        <taxon>Aphelenchoididae</taxon>
        <taxon>Bursaphelenchus</taxon>
    </lineage>
</organism>
<protein>
    <submittedName>
        <fullName evidence="2">Uncharacterized protein</fullName>
    </submittedName>
</protein>
<reference evidence="2" key="1">
    <citation type="submission" date="2020-09" db="EMBL/GenBank/DDBJ databases">
        <authorList>
            <person name="Kikuchi T."/>
        </authorList>
    </citation>
    <scope>NUCLEOTIDE SEQUENCE</scope>
    <source>
        <strain evidence="2">SH1</strain>
    </source>
</reference>
<feature type="transmembrane region" description="Helical" evidence="1">
    <location>
        <begin position="70"/>
        <end position="91"/>
    </location>
</feature>
<gene>
    <name evidence="2" type="ORF">BOKJ2_LOCUS5768</name>
</gene>
<proteinExistence type="predicted"/>
<accession>A0A811KHG8</accession>
<keyword evidence="1" id="KW-1133">Transmembrane helix</keyword>
<dbReference type="OrthoDB" id="5856221at2759"/>
<sequence length="269" mass="30053">MNNGRHSSLRLQKALERLRNVADSPRRSRKGGVAVLKSCKLVRSTPAFSIVAKTEAGQTLRFRQLIIMNLGVRTIDLFLVVSLLGILTQLIHGAALVPVQTLEDSELNEDKRAGGRAFLASEDKRGGGRAFQFNSKRGGGRAFQDVEEKRGGARAFLPVDYKRGGGRAFSGFANDGYYLLNKRGGGRAFYGGFNYGNLYAPSFPLSYEKKADYVPYYLTEMKRAGGRAFQPRYYDPYYWYADQSKRAGGRSFPISDESKRMLEEESRLA</sequence>
<dbReference type="EMBL" id="CAJFDH010000003">
    <property type="protein sequence ID" value="CAD5214788.1"/>
    <property type="molecule type" value="Genomic_DNA"/>
</dbReference>
<dbReference type="EMBL" id="CAJFCW020000003">
    <property type="protein sequence ID" value="CAG9103264.1"/>
    <property type="molecule type" value="Genomic_DNA"/>
</dbReference>
<dbReference type="Proteomes" id="UP000783686">
    <property type="component" value="Unassembled WGS sequence"/>
</dbReference>
<dbReference type="AlphaFoldDB" id="A0A811KHG8"/>
<keyword evidence="1" id="KW-0812">Transmembrane</keyword>
<name>A0A811KHG8_9BILA</name>
<evidence type="ECO:0000313" key="2">
    <source>
        <dbReference type="EMBL" id="CAD5214788.1"/>
    </source>
</evidence>
<evidence type="ECO:0000256" key="1">
    <source>
        <dbReference type="SAM" id="Phobius"/>
    </source>
</evidence>
<dbReference type="Proteomes" id="UP000614601">
    <property type="component" value="Unassembled WGS sequence"/>
</dbReference>
<comment type="caution">
    <text evidence="2">The sequence shown here is derived from an EMBL/GenBank/DDBJ whole genome shotgun (WGS) entry which is preliminary data.</text>
</comment>
<keyword evidence="1" id="KW-0472">Membrane</keyword>
<keyword evidence="3" id="KW-1185">Reference proteome</keyword>
<evidence type="ECO:0000313" key="3">
    <source>
        <dbReference type="Proteomes" id="UP000614601"/>
    </source>
</evidence>